<dbReference type="PROSITE" id="PS50053">
    <property type="entry name" value="UBIQUITIN_2"/>
    <property type="match status" value="1"/>
</dbReference>
<accession>A0A4Z1T973</accession>
<dbReference type="Pfam" id="PF00240">
    <property type="entry name" value="ubiquitin"/>
    <property type="match status" value="1"/>
</dbReference>
<dbReference type="EMBL" id="VDLU01000001">
    <property type="protein sequence ID" value="TNJ29697.1"/>
    <property type="molecule type" value="Genomic_DNA"/>
</dbReference>
<dbReference type="PANTHER" id="PTHR10666">
    <property type="entry name" value="UBIQUITIN"/>
    <property type="match status" value="1"/>
</dbReference>
<protein>
    <submittedName>
        <fullName evidence="2">Ubiquitin</fullName>
    </submittedName>
</protein>
<reference evidence="2 3" key="1">
    <citation type="submission" date="2019-05" db="EMBL/GenBank/DDBJ databases">
        <title>The compact genome of Giardia muris reveals important steps in the evolution of intestinal protozoan parasites.</title>
        <authorList>
            <person name="Xu F."/>
            <person name="Jimenez-Gonzalez A."/>
            <person name="Einarsson E."/>
            <person name="Astvaldsson A."/>
            <person name="Peirasmaki D."/>
            <person name="Eckmann L."/>
            <person name="Andersson J.O."/>
            <person name="Svard S.G."/>
            <person name="Jerlstrom-Hultqvist J."/>
        </authorList>
    </citation>
    <scope>NUCLEOTIDE SEQUENCE [LARGE SCALE GENOMIC DNA]</scope>
    <source>
        <strain evidence="2 3">Roberts-Thomson</strain>
    </source>
</reference>
<dbReference type="VEuPathDB" id="GiardiaDB:GMRT_16350"/>
<dbReference type="Proteomes" id="UP000315496">
    <property type="component" value="Chromosome 1"/>
</dbReference>
<dbReference type="SMART" id="SM00213">
    <property type="entry name" value="UBQ"/>
    <property type="match status" value="1"/>
</dbReference>
<dbReference type="InterPro" id="IPR000626">
    <property type="entry name" value="Ubiquitin-like_dom"/>
</dbReference>
<comment type="caution">
    <text evidence="2">The sequence shown here is derived from an EMBL/GenBank/DDBJ whole genome shotgun (WGS) entry which is preliminary data.</text>
</comment>
<keyword evidence="3" id="KW-1185">Reference proteome</keyword>
<sequence length="76" mass="8485">MLIRVQLSTGYLMTLDVAPSETVLDLKNRIFDQEGIFPAQQKILYMAQQLQNHITIEEASLKAGVTLQLVVNLRGG</sequence>
<organism evidence="2 3">
    <name type="scientific">Giardia muris</name>
    <dbReference type="NCBI Taxonomy" id="5742"/>
    <lineage>
        <taxon>Eukaryota</taxon>
        <taxon>Metamonada</taxon>
        <taxon>Diplomonadida</taxon>
        <taxon>Hexamitidae</taxon>
        <taxon>Giardiinae</taxon>
        <taxon>Giardia</taxon>
    </lineage>
</organism>
<dbReference type="InterPro" id="IPR050158">
    <property type="entry name" value="Ubiquitin_ubiquitin-like"/>
</dbReference>
<dbReference type="PRINTS" id="PR00348">
    <property type="entry name" value="UBIQUITIN"/>
</dbReference>
<dbReference type="InterPro" id="IPR019956">
    <property type="entry name" value="Ubiquitin_dom"/>
</dbReference>
<evidence type="ECO:0000313" key="3">
    <source>
        <dbReference type="Proteomes" id="UP000315496"/>
    </source>
</evidence>
<proteinExistence type="predicted"/>
<feature type="domain" description="Ubiquitin-like" evidence="1">
    <location>
        <begin position="1"/>
        <end position="76"/>
    </location>
</feature>
<dbReference type="AlphaFoldDB" id="A0A4Z1T973"/>
<evidence type="ECO:0000259" key="1">
    <source>
        <dbReference type="PROSITE" id="PS50053"/>
    </source>
</evidence>
<dbReference type="Gene3D" id="3.10.20.90">
    <property type="entry name" value="Phosphatidylinositol 3-kinase Catalytic Subunit, Chain A, domain 1"/>
    <property type="match status" value="1"/>
</dbReference>
<dbReference type="CDD" id="cd17039">
    <property type="entry name" value="Ubl_ubiquitin_like"/>
    <property type="match status" value="1"/>
</dbReference>
<dbReference type="SUPFAM" id="SSF54236">
    <property type="entry name" value="Ubiquitin-like"/>
    <property type="match status" value="1"/>
</dbReference>
<evidence type="ECO:0000313" key="2">
    <source>
        <dbReference type="EMBL" id="TNJ29697.1"/>
    </source>
</evidence>
<dbReference type="InterPro" id="IPR029071">
    <property type="entry name" value="Ubiquitin-like_domsf"/>
</dbReference>
<gene>
    <name evidence="2" type="ORF">GMRT_16350</name>
</gene>
<dbReference type="OrthoDB" id="419317at2759"/>
<name>A0A4Z1T973_GIAMU</name>